<sequence>MYIMGRRAWVGDYVLQRALFFHVSMDQAIWVTFLRLTECACDGPAIIHTCPCTSRRAHARISSAIHHPIILSSP</sequence>
<dbReference type="RefSeq" id="XP_068139503.1">
    <property type="nucleotide sequence ID" value="XM_068283402.1"/>
</dbReference>
<dbReference type="VEuPathDB" id="FungiDB:YALI1_F20145g"/>
<dbReference type="EMBL" id="CP017558">
    <property type="protein sequence ID" value="AOW07205.1"/>
    <property type="molecule type" value="Genomic_DNA"/>
</dbReference>
<dbReference type="AlphaFoldDB" id="A0A1D8NNH9"/>
<proteinExistence type="predicted"/>
<reference evidence="1 2" key="1">
    <citation type="journal article" date="2016" name="PLoS ONE">
        <title>Sequence Assembly of Yarrowia lipolytica Strain W29/CLIB89 Shows Transposable Element Diversity.</title>
        <authorList>
            <person name="Magnan C."/>
            <person name="Yu J."/>
            <person name="Chang I."/>
            <person name="Jahn E."/>
            <person name="Kanomata Y."/>
            <person name="Wu J."/>
            <person name="Zeller M."/>
            <person name="Oakes M."/>
            <person name="Baldi P."/>
            <person name="Sandmeyer S."/>
        </authorList>
    </citation>
    <scope>NUCLEOTIDE SEQUENCE [LARGE SCALE GENOMIC DNA]</scope>
    <source>
        <strain evidence="2">CLIB89(W29)</strain>
    </source>
</reference>
<name>A0A1D8NNH9_YARLL</name>
<organism evidence="1 2">
    <name type="scientific">Yarrowia lipolytica</name>
    <name type="common">Candida lipolytica</name>
    <dbReference type="NCBI Taxonomy" id="4952"/>
    <lineage>
        <taxon>Eukaryota</taxon>
        <taxon>Fungi</taxon>
        <taxon>Dikarya</taxon>
        <taxon>Ascomycota</taxon>
        <taxon>Saccharomycotina</taxon>
        <taxon>Dipodascomycetes</taxon>
        <taxon>Dipodascales</taxon>
        <taxon>Dipodascales incertae sedis</taxon>
        <taxon>Yarrowia</taxon>
    </lineage>
</organism>
<evidence type="ECO:0000313" key="2">
    <source>
        <dbReference type="Proteomes" id="UP000182444"/>
    </source>
</evidence>
<dbReference type="Proteomes" id="UP000182444">
    <property type="component" value="Chromosome 1F"/>
</dbReference>
<evidence type="ECO:0000313" key="1">
    <source>
        <dbReference type="EMBL" id="AOW07205.1"/>
    </source>
</evidence>
<accession>A0A1D8NNH9</accession>
<dbReference type="GeneID" id="94583982"/>
<protein>
    <submittedName>
        <fullName evidence="1">Uncharacterized protein</fullName>
    </submittedName>
</protein>
<gene>
    <name evidence="1" type="ORF">YALI1_F20145g</name>
</gene>